<reference evidence="3" key="2">
    <citation type="submission" date="2012-08" db="EMBL/GenBank/DDBJ databases">
        <title>Whole-genome sequence of Nocardiopsis alba strain ATCC BAA-2165 associated with honeybees.</title>
        <authorList>
            <person name="Qiao J."/>
            <person name="Chen L."/>
            <person name="Li Y."/>
            <person name="Wang J."/>
            <person name="Zhang W."/>
            <person name="Chen S."/>
        </authorList>
    </citation>
    <scope>NUCLEOTIDE SEQUENCE [LARGE SCALE GENOMIC DNA]</scope>
    <source>
        <strain evidence="3">ATCC BAA-2165 / BE74</strain>
    </source>
</reference>
<dbReference type="Proteomes" id="UP000003779">
    <property type="component" value="Chromosome"/>
</dbReference>
<feature type="region of interest" description="Disordered" evidence="1">
    <location>
        <begin position="139"/>
        <end position="162"/>
    </location>
</feature>
<evidence type="ECO:0000313" key="3">
    <source>
        <dbReference type="Proteomes" id="UP000003779"/>
    </source>
</evidence>
<dbReference type="HOGENOM" id="CLU_1314336_0_0_11"/>
<protein>
    <submittedName>
        <fullName evidence="2">Putative lycopene cyclase</fullName>
    </submittedName>
</protein>
<gene>
    <name evidence="2" type="ordered locus">B005_0705</name>
</gene>
<proteinExistence type="predicted"/>
<dbReference type="STRING" id="1205910.B005_0705"/>
<feature type="compositionally biased region" description="Basic and acidic residues" evidence="1">
    <location>
        <begin position="200"/>
        <end position="209"/>
    </location>
</feature>
<evidence type="ECO:0000313" key="2">
    <source>
        <dbReference type="EMBL" id="AFR09055.1"/>
    </source>
</evidence>
<organism evidence="2 3">
    <name type="scientific">Nocardiopsis alba (strain ATCC BAA-2165 / BE74)</name>
    <dbReference type="NCBI Taxonomy" id="1205910"/>
    <lineage>
        <taxon>Bacteria</taxon>
        <taxon>Bacillati</taxon>
        <taxon>Actinomycetota</taxon>
        <taxon>Actinomycetes</taxon>
        <taxon>Streptosporangiales</taxon>
        <taxon>Nocardiopsidaceae</taxon>
        <taxon>Nocardiopsis</taxon>
    </lineage>
</organism>
<feature type="region of interest" description="Disordered" evidence="1">
    <location>
        <begin position="174"/>
        <end position="209"/>
    </location>
</feature>
<feature type="compositionally biased region" description="Polar residues" evidence="1">
    <location>
        <begin position="9"/>
        <end position="18"/>
    </location>
</feature>
<sequence length="209" mass="21503">MDGCGGRRSMSTALSGSKASFGVRTNHPRKCWSRVVRPPLRAAGGRGGESDVGPSRIGGVDRGVFGAVAQTGHEQFPLVEVLVGPAAHERDHVVGAQHLVPVRVGCGAVARPIGAHHGQVAPSGRQKGLPETVPLLPETPGTRGRGVRSGRRLQQGRAQGSSASFVDLADVMGQGEPCGAPSDDHHVIVGHTTSMPVTSGERRSDTGGS</sequence>
<accession>J7LCF4</accession>
<dbReference type="AlphaFoldDB" id="J7LCF4"/>
<dbReference type="KEGG" id="nal:B005_0705"/>
<reference evidence="2 3" key="1">
    <citation type="journal article" date="2012" name="J. Bacteriol.">
        <title>Whole-Genome Sequence of Nocardiopsis alba Strain ATCC BAA-2165, Associated with Honeybees.</title>
        <authorList>
            <person name="Qiao J."/>
            <person name="Chen L."/>
            <person name="Li Y."/>
            <person name="Wang J."/>
            <person name="Zhang W."/>
            <person name="Chen S."/>
        </authorList>
    </citation>
    <scope>NUCLEOTIDE SEQUENCE [LARGE SCALE GENOMIC DNA]</scope>
    <source>
        <strain evidence="3">ATCC BAA-2165 / BE74</strain>
    </source>
</reference>
<name>J7LCF4_NOCAA</name>
<evidence type="ECO:0000256" key="1">
    <source>
        <dbReference type="SAM" id="MobiDB-lite"/>
    </source>
</evidence>
<dbReference type="EMBL" id="CP003788">
    <property type="protein sequence ID" value="AFR09055.1"/>
    <property type="molecule type" value="Genomic_DNA"/>
</dbReference>
<feature type="region of interest" description="Disordered" evidence="1">
    <location>
        <begin position="1"/>
        <end position="22"/>
    </location>
</feature>